<feature type="compositionally biased region" description="Gly residues" evidence="1">
    <location>
        <begin position="28"/>
        <end position="49"/>
    </location>
</feature>
<dbReference type="EMBL" id="FWEV01000295">
    <property type="protein sequence ID" value="SLM31995.1"/>
    <property type="molecule type" value="Genomic_DNA"/>
</dbReference>
<accession>A0A1W1HHU5</accession>
<evidence type="ECO:0000313" key="4">
    <source>
        <dbReference type="Proteomes" id="UP000191931"/>
    </source>
</evidence>
<name>A0A1W1HHU5_9BACT</name>
<feature type="compositionally biased region" description="Gly residues" evidence="1">
    <location>
        <begin position="67"/>
        <end position="97"/>
    </location>
</feature>
<evidence type="ECO:0000313" key="3">
    <source>
        <dbReference type="EMBL" id="SLM31995.1"/>
    </source>
</evidence>
<evidence type="ECO:0000256" key="2">
    <source>
        <dbReference type="SAM" id="SignalP"/>
    </source>
</evidence>
<keyword evidence="4" id="KW-1185">Reference proteome</keyword>
<feature type="chain" id="PRO_5012506521" evidence="2">
    <location>
        <begin position="27"/>
        <end position="103"/>
    </location>
</feature>
<dbReference type="RefSeq" id="WP_080801351.1">
    <property type="nucleotide sequence ID" value="NZ_LT828542.1"/>
</dbReference>
<feature type="signal peptide" evidence="2">
    <location>
        <begin position="1"/>
        <end position="26"/>
    </location>
</feature>
<reference evidence="3 4" key="1">
    <citation type="submission" date="2017-03" db="EMBL/GenBank/DDBJ databases">
        <authorList>
            <person name="Afonso C.L."/>
            <person name="Miller P.J."/>
            <person name="Scott M.A."/>
            <person name="Spackman E."/>
            <person name="Goraichik I."/>
            <person name="Dimitrov K.M."/>
            <person name="Suarez D.L."/>
            <person name="Swayne D.E."/>
        </authorList>
    </citation>
    <scope>NUCLEOTIDE SEQUENCE [LARGE SCALE GENOMIC DNA]</scope>
    <source>
        <strain evidence="3">PRJEB14757</strain>
    </source>
</reference>
<organism evidence="3 4">
    <name type="scientific">Desulfamplus magnetovallimortis</name>
    <dbReference type="NCBI Taxonomy" id="1246637"/>
    <lineage>
        <taxon>Bacteria</taxon>
        <taxon>Pseudomonadati</taxon>
        <taxon>Thermodesulfobacteriota</taxon>
        <taxon>Desulfobacteria</taxon>
        <taxon>Desulfobacterales</taxon>
        <taxon>Desulfobacteraceae</taxon>
        <taxon>Desulfamplus</taxon>
    </lineage>
</organism>
<proteinExistence type="predicted"/>
<evidence type="ECO:0000256" key="1">
    <source>
        <dbReference type="SAM" id="MobiDB-lite"/>
    </source>
</evidence>
<keyword evidence="2" id="KW-0732">Signal</keyword>
<protein>
    <submittedName>
        <fullName evidence="3">Merozoite surface antigen 2</fullName>
    </submittedName>
</protein>
<keyword evidence="3" id="KW-0477">Merozoite</keyword>
<feature type="region of interest" description="Disordered" evidence="1">
    <location>
        <begin position="24"/>
        <end position="103"/>
    </location>
</feature>
<dbReference type="AlphaFoldDB" id="A0A1W1HHU5"/>
<sequence>MKIKSVLKKATIIGATALMITVPAFAGHGPGNGTGNGGNGPGDGTGNGPGDCSITQSVIHSPILARGGNGKGGHGPGDGTGNGGNGPGDGSGNGPGTGDCPNA</sequence>
<dbReference type="STRING" id="1246637.MTBBW1_520022"/>
<gene>
    <name evidence="3" type="ORF">MTBBW1_520022</name>
</gene>
<dbReference type="Proteomes" id="UP000191931">
    <property type="component" value="Unassembled WGS sequence"/>
</dbReference>